<name>A0A2T0YA93_9MICC</name>
<dbReference type="EMBL" id="PVTY01000040">
    <property type="protein sequence ID" value="PRZ11627.1"/>
    <property type="molecule type" value="Genomic_DNA"/>
</dbReference>
<sequence length="173" mass="18988">MTTNTVADVAVASLHAMGVGTLADFRSLYTDDAINREALAEPPDARGTGPDALFATAAWLRTAFSDLSWEVHEVVQEGDLVVIHSTMSGRQTGPFVSFTPDAKVAVAFPPRGRTFSVTQTHWMRTKGDRVSEHWANRDDLGMSQQLGWNPATPLYLCRMLLASRRERSKAARA</sequence>
<proteinExistence type="predicted"/>
<dbReference type="InterPro" id="IPR032710">
    <property type="entry name" value="NTF2-like_dom_sf"/>
</dbReference>
<gene>
    <name evidence="1" type="ORF">BCL67_1402</name>
</gene>
<keyword evidence="2" id="KW-1185">Reference proteome</keyword>
<dbReference type="Proteomes" id="UP000238217">
    <property type="component" value="Unassembled WGS sequence"/>
</dbReference>
<protein>
    <submittedName>
        <fullName evidence="1">SnoaL-like polyketide cyclase</fullName>
    </submittedName>
</protein>
<dbReference type="RefSeq" id="WP_106124176.1">
    <property type="nucleotide sequence ID" value="NZ_PVTY01000040.1"/>
</dbReference>
<dbReference type="SUPFAM" id="SSF54427">
    <property type="entry name" value="NTF2-like"/>
    <property type="match status" value="1"/>
</dbReference>
<comment type="caution">
    <text evidence="1">The sequence shown here is derived from an EMBL/GenBank/DDBJ whole genome shotgun (WGS) entry which is preliminary data.</text>
</comment>
<dbReference type="OrthoDB" id="129343at2"/>
<dbReference type="GO" id="GO:0030638">
    <property type="term" value="P:polyketide metabolic process"/>
    <property type="evidence" value="ECO:0007669"/>
    <property type="project" value="InterPro"/>
</dbReference>
<dbReference type="AlphaFoldDB" id="A0A2T0YA93"/>
<reference evidence="1 2" key="1">
    <citation type="submission" date="2018-03" db="EMBL/GenBank/DDBJ databases">
        <title>Comparative analysis of microorganisms from saline springs in Andes Mountain Range, Colombia.</title>
        <authorList>
            <person name="Rubin E."/>
        </authorList>
    </citation>
    <scope>NUCLEOTIDE SEQUENCE [LARGE SCALE GENOMIC DNA]</scope>
    <source>
        <strain evidence="1 2">CG 35</strain>
    </source>
</reference>
<dbReference type="InterPro" id="IPR009959">
    <property type="entry name" value="Cyclase_SnoaL-like"/>
</dbReference>
<evidence type="ECO:0000313" key="2">
    <source>
        <dbReference type="Proteomes" id="UP000238217"/>
    </source>
</evidence>
<evidence type="ECO:0000313" key="1">
    <source>
        <dbReference type="EMBL" id="PRZ11627.1"/>
    </source>
</evidence>
<accession>A0A2T0YA93</accession>
<dbReference type="Pfam" id="PF07366">
    <property type="entry name" value="SnoaL"/>
    <property type="match status" value="1"/>
</dbReference>
<dbReference type="Gene3D" id="3.10.450.50">
    <property type="match status" value="1"/>
</dbReference>
<organism evidence="1 2">
    <name type="scientific">Nesterenkonia sandarakina</name>
    <dbReference type="NCBI Taxonomy" id="272918"/>
    <lineage>
        <taxon>Bacteria</taxon>
        <taxon>Bacillati</taxon>
        <taxon>Actinomycetota</taxon>
        <taxon>Actinomycetes</taxon>
        <taxon>Micrococcales</taxon>
        <taxon>Micrococcaceae</taxon>
        <taxon>Nesterenkonia</taxon>
    </lineage>
</organism>